<dbReference type="Pfam" id="PF01212">
    <property type="entry name" value="Beta_elim_lyase"/>
    <property type="match status" value="1"/>
</dbReference>
<evidence type="ECO:0000256" key="2">
    <source>
        <dbReference type="ARBA" id="ARBA00006966"/>
    </source>
</evidence>
<protein>
    <submittedName>
        <fullName evidence="6">Beta-eliminating lyase</fullName>
    </submittedName>
</protein>
<dbReference type="OrthoDB" id="9774495at2"/>
<keyword evidence="6" id="KW-0456">Lyase</keyword>
<name>H3KCG7_9BURK</name>
<organism evidence="6 7">
    <name type="scientific">Sutterella parvirubra YIT 11816</name>
    <dbReference type="NCBI Taxonomy" id="762967"/>
    <lineage>
        <taxon>Bacteria</taxon>
        <taxon>Pseudomonadati</taxon>
        <taxon>Pseudomonadota</taxon>
        <taxon>Betaproteobacteria</taxon>
        <taxon>Burkholderiales</taxon>
        <taxon>Sutterellaceae</taxon>
        <taxon>Sutterella</taxon>
    </lineage>
</organism>
<dbReference type="AlphaFoldDB" id="H3KCG7"/>
<comment type="caution">
    <text evidence="6">The sequence shown here is derived from an EMBL/GenBank/DDBJ whole genome shotgun (WGS) entry which is preliminary data.</text>
</comment>
<comment type="subunit">
    <text evidence="3">Homotetramer.</text>
</comment>
<dbReference type="Gene3D" id="3.40.640.10">
    <property type="entry name" value="Type I PLP-dependent aspartate aminotransferase-like (Major domain)"/>
    <property type="match status" value="1"/>
</dbReference>
<reference evidence="6 7" key="1">
    <citation type="submission" date="2011-11" db="EMBL/GenBank/DDBJ databases">
        <authorList>
            <person name="Weinstock G."/>
            <person name="Sodergren E."/>
            <person name="Clifton S."/>
            <person name="Fulton L."/>
            <person name="Fulton B."/>
            <person name="Courtney L."/>
            <person name="Fronick C."/>
            <person name="Harrison M."/>
            <person name="Strong C."/>
            <person name="Farmer C."/>
            <person name="Delahaunty K."/>
            <person name="Markovic C."/>
            <person name="Hall O."/>
            <person name="Minx P."/>
            <person name="Tomlinson C."/>
            <person name="Mitreva M."/>
            <person name="Hou S."/>
            <person name="Chen J."/>
            <person name="Wollam A."/>
            <person name="Pepin K.H."/>
            <person name="Johnson M."/>
            <person name="Bhonagiri V."/>
            <person name="Zhang X."/>
            <person name="Suruliraj S."/>
            <person name="Warren W."/>
            <person name="Chinwalla A."/>
            <person name="Mardis E.R."/>
            <person name="Wilson R.K."/>
        </authorList>
    </citation>
    <scope>NUCLEOTIDE SEQUENCE [LARGE SCALE GENOMIC DNA]</scope>
    <source>
        <strain evidence="6 7">YIT 11816</strain>
    </source>
</reference>
<dbReference type="EMBL" id="AFBQ01000048">
    <property type="protein sequence ID" value="EHY32189.1"/>
    <property type="molecule type" value="Genomic_DNA"/>
</dbReference>
<dbReference type="HOGENOM" id="CLU_049619_1_0_4"/>
<dbReference type="GO" id="GO:0006520">
    <property type="term" value="P:amino acid metabolic process"/>
    <property type="evidence" value="ECO:0007669"/>
    <property type="project" value="InterPro"/>
</dbReference>
<keyword evidence="4" id="KW-0663">Pyridoxal phosphate</keyword>
<evidence type="ECO:0000259" key="5">
    <source>
        <dbReference type="Pfam" id="PF01212"/>
    </source>
</evidence>
<dbReference type="InterPro" id="IPR001597">
    <property type="entry name" value="ArAA_b-elim_lyase/Thr_aldolase"/>
</dbReference>
<evidence type="ECO:0000256" key="3">
    <source>
        <dbReference type="ARBA" id="ARBA00011881"/>
    </source>
</evidence>
<comment type="similarity">
    <text evidence="2">Belongs to the threonine aldolase family.</text>
</comment>
<dbReference type="InterPro" id="IPR015421">
    <property type="entry name" value="PyrdxlP-dep_Trfase_major"/>
</dbReference>
<feature type="domain" description="Aromatic amino acid beta-eliminating lyase/threonine aldolase" evidence="5">
    <location>
        <begin position="30"/>
        <end position="276"/>
    </location>
</feature>
<evidence type="ECO:0000313" key="7">
    <source>
        <dbReference type="Proteomes" id="UP000004956"/>
    </source>
</evidence>
<evidence type="ECO:0000256" key="1">
    <source>
        <dbReference type="ARBA" id="ARBA00001933"/>
    </source>
</evidence>
<accession>H3KCG7</accession>
<evidence type="ECO:0000256" key="4">
    <source>
        <dbReference type="ARBA" id="ARBA00022898"/>
    </source>
</evidence>
<sequence>MIYMGCDYQEGAFPQILARYGETNLVQQPGYGEDVWTKRARDLIRAACRAPEAEVHLLVGGTQTNSIVLHGMMRSWEGAICCDTGHINGHEAGAVESKGHKVLVVPGKDGKLSAETVEAYMKDFKADDSWMHCPQPAVVYLSQSTERGTLYTLAELEAIRAVCDRWNLKLFCDGARLAYALEGVGNDVTLADLARLCDVFYIGGTKCGSLLGEAVVAKPGALPCFFTQQKQQGAVTAKGRVVGIPFEVFFENDGALYREAGRTGVRTAQKLQDAFIAKGFRIDAKSPTNQVFVTLPKDVAERVAEKVIYSTWKVNDDGSRFCRFCTCWATTDEQIDAIIALL</sequence>
<comment type="cofactor">
    <cofactor evidence="1">
        <name>pyridoxal 5'-phosphate</name>
        <dbReference type="ChEBI" id="CHEBI:597326"/>
    </cofactor>
</comment>
<gene>
    <name evidence="6" type="ORF">HMPREF9440_00419</name>
</gene>
<dbReference type="PANTHER" id="PTHR48097:SF5">
    <property type="entry name" value="LOW SPECIFICITY L-THREONINE ALDOLASE"/>
    <property type="match status" value="1"/>
</dbReference>
<dbReference type="GO" id="GO:0016829">
    <property type="term" value="F:lyase activity"/>
    <property type="evidence" value="ECO:0007669"/>
    <property type="project" value="UniProtKB-KW"/>
</dbReference>
<dbReference type="Proteomes" id="UP000004956">
    <property type="component" value="Unassembled WGS sequence"/>
</dbReference>
<dbReference type="STRING" id="762967.HMPREF9440_00419"/>
<evidence type="ECO:0000313" key="6">
    <source>
        <dbReference type="EMBL" id="EHY32189.1"/>
    </source>
</evidence>
<dbReference type="Gene3D" id="3.90.1150.10">
    <property type="entry name" value="Aspartate Aminotransferase, domain 1"/>
    <property type="match status" value="1"/>
</dbReference>
<dbReference type="SUPFAM" id="SSF53383">
    <property type="entry name" value="PLP-dependent transferases"/>
    <property type="match status" value="1"/>
</dbReference>
<dbReference type="PANTHER" id="PTHR48097">
    <property type="entry name" value="L-THREONINE ALDOLASE-RELATED"/>
    <property type="match status" value="1"/>
</dbReference>
<dbReference type="InterPro" id="IPR015422">
    <property type="entry name" value="PyrdxlP-dep_Trfase_small"/>
</dbReference>
<dbReference type="PATRIC" id="fig|762967.3.peg.353"/>
<proteinExistence type="inferred from homology"/>
<dbReference type="RefSeq" id="WP_008540914.1">
    <property type="nucleotide sequence ID" value="NZ_JH604876.1"/>
</dbReference>
<dbReference type="InterPro" id="IPR015424">
    <property type="entry name" value="PyrdxlP-dep_Trfase"/>
</dbReference>
<keyword evidence="7" id="KW-1185">Reference proteome</keyword>